<evidence type="ECO:0000313" key="1">
    <source>
        <dbReference type="EMBL" id="KAK2577625.1"/>
    </source>
</evidence>
<gene>
    <name evidence="1" type="ORF">KPH14_000589</name>
</gene>
<evidence type="ECO:0000313" key="2">
    <source>
        <dbReference type="Proteomes" id="UP001258017"/>
    </source>
</evidence>
<organism evidence="1 2">
    <name type="scientific">Odynerus spinipes</name>
    <dbReference type="NCBI Taxonomy" id="1348599"/>
    <lineage>
        <taxon>Eukaryota</taxon>
        <taxon>Metazoa</taxon>
        <taxon>Ecdysozoa</taxon>
        <taxon>Arthropoda</taxon>
        <taxon>Hexapoda</taxon>
        <taxon>Insecta</taxon>
        <taxon>Pterygota</taxon>
        <taxon>Neoptera</taxon>
        <taxon>Endopterygota</taxon>
        <taxon>Hymenoptera</taxon>
        <taxon>Apocrita</taxon>
        <taxon>Aculeata</taxon>
        <taxon>Vespoidea</taxon>
        <taxon>Vespidae</taxon>
        <taxon>Eumeninae</taxon>
        <taxon>Odynerus</taxon>
    </lineage>
</organism>
<protein>
    <submittedName>
        <fullName evidence="1">Uncharacterized protein</fullName>
    </submittedName>
</protein>
<sequence length="57" mass="6605">MQDVLWIYSNTVVLGQNDKSKNFYIIFHNGDSTLGNNNILFTTTWELVKLHKSVNMT</sequence>
<keyword evidence="2" id="KW-1185">Reference proteome</keyword>
<name>A0AAD9VKY8_9HYME</name>
<reference evidence="1" key="2">
    <citation type="journal article" date="2023" name="Commun. Biol.">
        <title>Intrasexual cuticular hydrocarbon dimorphism in a wasp sheds light on hydrocarbon biosynthesis genes in Hymenoptera.</title>
        <authorList>
            <person name="Moris V.C."/>
            <person name="Podsiadlowski L."/>
            <person name="Martin S."/>
            <person name="Oeyen J.P."/>
            <person name="Donath A."/>
            <person name="Petersen M."/>
            <person name="Wilbrandt J."/>
            <person name="Misof B."/>
            <person name="Liedtke D."/>
            <person name="Thamm M."/>
            <person name="Scheiner R."/>
            <person name="Schmitt T."/>
            <person name="Niehuis O."/>
        </authorList>
    </citation>
    <scope>NUCLEOTIDE SEQUENCE</scope>
    <source>
        <strain evidence="1">GBR_01_08_01A</strain>
    </source>
</reference>
<dbReference type="EMBL" id="JAIFRP010004034">
    <property type="protein sequence ID" value="KAK2577625.1"/>
    <property type="molecule type" value="Genomic_DNA"/>
</dbReference>
<accession>A0AAD9VKY8</accession>
<feature type="non-terminal residue" evidence="1">
    <location>
        <position position="57"/>
    </location>
</feature>
<dbReference type="Proteomes" id="UP001258017">
    <property type="component" value="Unassembled WGS sequence"/>
</dbReference>
<reference evidence="1" key="1">
    <citation type="submission" date="2021-08" db="EMBL/GenBank/DDBJ databases">
        <authorList>
            <person name="Misof B."/>
            <person name="Oliver O."/>
            <person name="Podsiadlowski L."/>
            <person name="Donath A."/>
            <person name="Peters R."/>
            <person name="Mayer C."/>
            <person name="Rust J."/>
            <person name="Gunkel S."/>
            <person name="Lesny P."/>
            <person name="Martin S."/>
            <person name="Oeyen J.P."/>
            <person name="Petersen M."/>
            <person name="Panagiotis P."/>
            <person name="Wilbrandt J."/>
            <person name="Tanja T."/>
        </authorList>
    </citation>
    <scope>NUCLEOTIDE SEQUENCE</scope>
    <source>
        <strain evidence="1">GBR_01_08_01A</strain>
        <tissue evidence="1">Thorax + abdomen</tissue>
    </source>
</reference>
<dbReference type="AlphaFoldDB" id="A0AAD9VKY8"/>
<comment type="caution">
    <text evidence="1">The sequence shown here is derived from an EMBL/GenBank/DDBJ whole genome shotgun (WGS) entry which is preliminary data.</text>
</comment>
<proteinExistence type="predicted"/>